<sequence length="543" mass="59967">MPRDIDYYKAKAKKQLVQARKLKDDKIVKASNDEHGRWDSDGVGKSGSVVTGEDGESRRNDAEATKEEGEVAVAAAEATKGEVGIDKQGDPVDDVVKSTNKVEEEVPVIGEETKAPIPAPTKFTIDIVDPPHVALLSHQVVESDDDGVEEDTGPKFSNPLAALPDATNITEPFKAERILYLTLTTKMSSAFVDTTALHAFLNKTIPCAIVSVSSSSLRTTVKVETNKRGEFGVRNILGKKWIGGGAVWTIGGGKSKRVKGRWRGGGTDQLARLRRKTEAAAYKVEDGEDEDEAQQPAAGDENAPSKKATTGGEGFMGALDEVSDLRKREFRRISIVDVLDELKDTYDLSRVMKVWLSGGLEEYTEIMFEEESKEESKGGETKEEMKEASKEEMKEASKEEGKREYEYDSDDSSVSSAESLTNLIIARATLQAHIYKQGEASDVDGKFTLVNTSRSVSKILRYDVSIMDVSAVMHILGHSVRNSVTSSTYSDYEVLHKPVASMRWRWLLGKRIATEREIKGLGYDVFLKILWVFDRVKREELAQ</sequence>
<feature type="region of interest" description="Disordered" evidence="1">
    <location>
        <begin position="281"/>
        <end position="316"/>
    </location>
</feature>
<keyword evidence="3" id="KW-1185">Reference proteome</keyword>
<evidence type="ECO:0000256" key="1">
    <source>
        <dbReference type="SAM" id="MobiDB-lite"/>
    </source>
</evidence>
<feature type="compositionally biased region" description="Basic and acidic residues" evidence="1">
    <location>
        <begin position="28"/>
        <end position="42"/>
    </location>
</feature>
<comment type="caution">
    <text evidence="2">The sequence shown here is derived from an EMBL/GenBank/DDBJ whole genome shotgun (WGS) entry which is preliminary data.</text>
</comment>
<feature type="compositionally biased region" description="Basic and acidic residues" evidence="1">
    <location>
        <begin position="55"/>
        <end position="69"/>
    </location>
</feature>
<name>A0A9W7GE12_9STRA</name>
<feature type="region of interest" description="Disordered" evidence="1">
    <location>
        <begin position="368"/>
        <end position="413"/>
    </location>
</feature>
<reference evidence="3" key="1">
    <citation type="journal article" date="2023" name="Commun. Biol.">
        <title>Genome analysis of Parmales, the sister group of diatoms, reveals the evolutionary specialization of diatoms from phago-mixotrophs to photoautotrophs.</title>
        <authorList>
            <person name="Ban H."/>
            <person name="Sato S."/>
            <person name="Yoshikawa S."/>
            <person name="Yamada K."/>
            <person name="Nakamura Y."/>
            <person name="Ichinomiya M."/>
            <person name="Sato N."/>
            <person name="Blanc-Mathieu R."/>
            <person name="Endo H."/>
            <person name="Kuwata A."/>
            <person name="Ogata H."/>
        </authorList>
    </citation>
    <scope>NUCLEOTIDE SEQUENCE [LARGE SCALE GENOMIC DNA]</scope>
</reference>
<evidence type="ECO:0000313" key="3">
    <source>
        <dbReference type="Proteomes" id="UP001165065"/>
    </source>
</evidence>
<organism evidence="2 3">
    <name type="scientific">Triparma columacea</name>
    <dbReference type="NCBI Taxonomy" id="722753"/>
    <lineage>
        <taxon>Eukaryota</taxon>
        <taxon>Sar</taxon>
        <taxon>Stramenopiles</taxon>
        <taxon>Ochrophyta</taxon>
        <taxon>Bolidophyceae</taxon>
        <taxon>Parmales</taxon>
        <taxon>Triparmaceae</taxon>
        <taxon>Triparma</taxon>
    </lineage>
</organism>
<gene>
    <name evidence="2" type="ORF">TrCOL_g1483</name>
</gene>
<feature type="region of interest" description="Disordered" evidence="1">
    <location>
        <begin position="28"/>
        <end position="69"/>
    </location>
</feature>
<proteinExistence type="predicted"/>
<dbReference type="AlphaFoldDB" id="A0A9W7GE12"/>
<accession>A0A9W7GE12</accession>
<feature type="compositionally biased region" description="Basic and acidic residues" evidence="1">
    <location>
        <begin position="374"/>
        <end position="406"/>
    </location>
</feature>
<evidence type="ECO:0000313" key="2">
    <source>
        <dbReference type="EMBL" id="GMI41447.1"/>
    </source>
</evidence>
<protein>
    <submittedName>
        <fullName evidence="2">Uncharacterized protein</fullName>
    </submittedName>
</protein>
<dbReference type="EMBL" id="BRYA01001297">
    <property type="protein sequence ID" value="GMI41447.1"/>
    <property type="molecule type" value="Genomic_DNA"/>
</dbReference>
<dbReference type="Proteomes" id="UP001165065">
    <property type="component" value="Unassembled WGS sequence"/>
</dbReference>